<evidence type="ECO:0000256" key="5">
    <source>
        <dbReference type="ARBA" id="ARBA00022692"/>
    </source>
</evidence>
<evidence type="ECO:0000256" key="8">
    <source>
        <dbReference type="ARBA" id="ARBA00022989"/>
    </source>
</evidence>
<evidence type="ECO:0000256" key="11">
    <source>
        <dbReference type="RuleBase" id="RU368056"/>
    </source>
</evidence>
<keyword evidence="5 11" id="KW-0812">Transmembrane</keyword>
<evidence type="ECO:0000256" key="10">
    <source>
        <dbReference type="ARBA" id="ARBA00023136"/>
    </source>
</evidence>
<evidence type="ECO:0000313" key="13">
    <source>
        <dbReference type="Proteomes" id="UP001201812"/>
    </source>
</evidence>
<keyword evidence="10 11" id="KW-0472">Membrane</keyword>
<feature type="transmembrane region" description="Helical" evidence="11">
    <location>
        <begin position="15"/>
        <end position="33"/>
    </location>
</feature>
<protein>
    <recommendedName>
        <fullName evidence="11">Complex III subunit 9</fullName>
    </recommendedName>
</protein>
<keyword evidence="7 11" id="KW-0249">Electron transport</keyword>
<dbReference type="SUPFAM" id="SSF81514">
    <property type="entry name" value="Subunit X (non-heme 7 kDa protein) of cytochrome bc1 complex (Ubiquinol-cytochrome c reductase)"/>
    <property type="match status" value="1"/>
</dbReference>
<dbReference type="Gene3D" id="1.20.5.260">
    <property type="entry name" value="Cytochrome b-c1 complex subunit 9"/>
    <property type="match status" value="1"/>
</dbReference>
<dbReference type="GO" id="GO:0006122">
    <property type="term" value="P:mitochondrial electron transport, ubiquinol to cytochrome c"/>
    <property type="evidence" value="ECO:0007669"/>
    <property type="project" value="UniProtKB-UniRule"/>
</dbReference>
<dbReference type="PANTHER" id="PTHR12980:SF0">
    <property type="entry name" value="CYTOCHROME B-C1 COMPLEX SUBUNIT 9"/>
    <property type="match status" value="1"/>
</dbReference>
<comment type="subcellular location">
    <subcellularLocation>
        <location evidence="1 11">Mitochondrion inner membrane</location>
        <topology evidence="1 11">Single-pass membrane protein</topology>
    </subcellularLocation>
</comment>
<evidence type="ECO:0000313" key="12">
    <source>
        <dbReference type="EMBL" id="KAI1717339.1"/>
    </source>
</evidence>
<dbReference type="GO" id="GO:0005743">
    <property type="term" value="C:mitochondrial inner membrane"/>
    <property type="evidence" value="ECO:0007669"/>
    <property type="project" value="UniProtKB-SubCell"/>
</dbReference>
<sequence length="75" mass="8400">MGLLGPVYKLIGRRFSTLFASAIAGAYVFDYSLNKGTNMYWEKVNEGKLWKDVKLKVLQQEAAGEVPEKEDAGEE</sequence>
<evidence type="ECO:0000256" key="1">
    <source>
        <dbReference type="ARBA" id="ARBA00004434"/>
    </source>
</evidence>
<gene>
    <name evidence="12" type="ORF">DdX_07081</name>
</gene>
<evidence type="ECO:0000256" key="6">
    <source>
        <dbReference type="ARBA" id="ARBA00022792"/>
    </source>
</evidence>
<evidence type="ECO:0000256" key="4">
    <source>
        <dbReference type="ARBA" id="ARBA00022660"/>
    </source>
</evidence>
<organism evidence="12 13">
    <name type="scientific">Ditylenchus destructor</name>
    <dbReference type="NCBI Taxonomy" id="166010"/>
    <lineage>
        <taxon>Eukaryota</taxon>
        <taxon>Metazoa</taxon>
        <taxon>Ecdysozoa</taxon>
        <taxon>Nematoda</taxon>
        <taxon>Chromadorea</taxon>
        <taxon>Rhabditida</taxon>
        <taxon>Tylenchina</taxon>
        <taxon>Tylenchomorpha</taxon>
        <taxon>Sphaerularioidea</taxon>
        <taxon>Anguinidae</taxon>
        <taxon>Anguininae</taxon>
        <taxon>Ditylenchus</taxon>
    </lineage>
</organism>
<name>A0AAD4N8N7_9BILA</name>
<keyword evidence="3 11" id="KW-0813">Transport</keyword>
<proteinExistence type="inferred from homology"/>
<reference evidence="12" key="1">
    <citation type="submission" date="2022-01" db="EMBL/GenBank/DDBJ databases">
        <title>Genome Sequence Resource for Two Populations of Ditylenchus destructor, the Migratory Endoparasitic Phytonematode.</title>
        <authorList>
            <person name="Zhang H."/>
            <person name="Lin R."/>
            <person name="Xie B."/>
        </authorList>
    </citation>
    <scope>NUCLEOTIDE SEQUENCE</scope>
    <source>
        <strain evidence="12">BazhouSP</strain>
    </source>
</reference>
<keyword evidence="6 11" id="KW-0999">Mitochondrion inner membrane</keyword>
<dbReference type="FunFam" id="1.20.5.260:FF:000001">
    <property type="entry name" value="Cytochrome b-c1 complex subunit 9"/>
    <property type="match status" value="1"/>
</dbReference>
<evidence type="ECO:0000256" key="7">
    <source>
        <dbReference type="ARBA" id="ARBA00022982"/>
    </source>
</evidence>
<evidence type="ECO:0000256" key="3">
    <source>
        <dbReference type="ARBA" id="ARBA00022448"/>
    </source>
</evidence>
<dbReference type="EMBL" id="JAKKPZ010000009">
    <property type="protein sequence ID" value="KAI1717339.1"/>
    <property type="molecule type" value="Genomic_DNA"/>
</dbReference>
<dbReference type="PANTHER" id="PTHR12980">
    <property type="entry name" value="UBIQUINOL-CYTOCHROME C REDUCTASE COMPLEX, SUBUNIT X"/>
    <property type="match status" value="1"/>
</dbReference>
<accession>A0AAD4N8N7</accession>
<dbReference type="AlphaFoldDB" id="A0AAD4N8N7"/>
<comment type="function">
    <text evidence="11">Component of the ubiquinol-cytochrome c oxidoreductase, a multisubunit transmembrane complex that is part of the mitochondrial electron transport chain which drives oxidative phosphorylation. The complex plays an important role in the uptake of multiple carbon sources present in different host niches.</text>
</comment>
<keyword evidence="8 11" id="KW-1133">Transmembrane helix</keyword>
<comment type="caution">
    <text evidence="12">The sequence shown here is derived from an EMBL/GenBank/DDBJ whole genome shotgun (WGS) entry which is preliminary data.</text>
</comment>
<keyword evidence="9 11" id="KW-0496">Mitochondrion</keyword>
<dbReference type="GO" id="GO:0045275">
    <property type="term" value="C:respiratory chain complex III"/>
    <property type="evidence" value="ECO:0007669"/>
    <property type="project" value="UniProtKB-UniRule"/>
</dbReference>
<dbReference type="Proteomes" id="UP001201812">
    <property type="component" value="Unassembled WGS sequence"/>
</dbReference>
<comment type="similarity">
    <text evidence="2 11">Belongs to the UQCR10/QCR9 family.</text>
</comment>
<keyword evidence="13" id="KW-1185">Reference proteome</keyword>
<dbReference type="InterPro" id="IPR008027">
    <property type="entry name" value="QCR9"/>
</dbReference>
<evidence type="ECO:0000256" key="2">
    <source>
        <dbReference type="ARBA" id="ARBA00007856"/>
    </source>
</evidence>
<dbReference type="Pfam" id="PF05365">
    <property type="entry name" value="UCR_UQCRX_QCR9"/>
    <property type="match status" value="1"/>
</dbReference>
<evidence type="ECO:0000256" key="9">
    <source>
        <dbReference type="ARBA" id="ARBA00023128"/>
    </source>
</evidence>
<keyword evidence="4 11" id="KW-0679">Respiratory chain</keyword>
<dbReference type="InterPro" id="IPR036656">
    <property type="entry name" value="QCR9_sf"/>
</dbReference>
<comment type="subunit">
    <text evidence="11">Component of the ubiquinol-cytochrome c oxidoreductase (cytochrome b-c1 complex, complex III, CIII), a multisubunit enzyme composed of 3 respiratory subunits cytochrome b, cytochrome c1 and Rieske protein, 2 core protein subunits, and additional low-molecular weight protein subunits.</text>
</comment>